<dbReference type="GO" id="GO:0006220">
    <property type="term" value="P:pyrimidine nucleotide metabolic process"/>
    <property type="evidence" value="ECO:0007669"/>
    <property type="project" value="UniProtKB-UniRule"/>
</dbReference>
<gene>
    <name evidence="8" type="primary">cmk</name>
    <name evidence="10" type="ORF">HU830_00840</name>
</gene>
<evidence type="ECO:0000256" key="8">
    <source>
        <dbReference type="HAMAP-Rule" id="MF_00238"/>
    </source>
</evidence>
<evidence type="ECO:0000256" key="6">
    <source>
        <dbReference type="ARBA" id="ARBA00047615"/>
    </source>
</evidence>
<proteinExistence type="inferred from homology"/>
<dbReference type="Gene3D" id="3.40.50.300">
    <property type="entry name" value="P-loop containing nucleotide triphosphate hydrolases"/>
    <property type="match status" value="1"/>
</dbReference>
<dbReference type="AlphaFoldDB" id="A0A850R8M7"/>
<dbReference type="GO" id="GO:0015949">
    <property type="term" value="P:nucleobase-containing small molecule interconversion"/>
    <property type="evidence" value="ECO:0007669"/>
    <property type="project" value="TreeGrafter"/>
</dbReference>
<dbReference type="GO" id="GO:0005829">
    <property type="term" value="C:cytosol"/>
    <property type="evidence" value="ECO:0007669"/>
    <property type="project" value="TreeGrafter"/>
</dbReference>
<dbReference type="Pfam" id="PF02224">
    <property type="entry name" value="Cytidylate_kin"/>
    <property type="match status" value="1"/>
</dbReference>
<dbReference type="RefSeq" id="WP_176941927.1">
    <property type="nucleotide sequence ID" value="NZ_JABZEC010000001.1"/>
</dbReference>
<evidence type="ECO:0000313" key="11">
    <source>
        <dbReference type="Proteomes" id="UP000563523"/>
    </source>
</evidence>
<dbReference type="PANTHER" id="PTHR21299">
    <property type="entry name" value="CYTIDYLATE KINASE/PANTOATE-BETA-ALANINE LIGASE"/>
    <property type="match status" value="1"/>
</dbReference>
<comment type="subcellular location">
    <subcellularLocation>
        <location evidence="8">Cytoplasm</location>
    </subcellularLocation>
</comment>
<dbReference type="GO" id="GO:0005524">
    <property type="term" value="F:ATP binding"/>
    <property type="evidence" value="ECO:0007669"/>
    <property type="project" value="UniProtKB-UniRule"/>
</dbReference>
<dbReference type="InterPro" id="IPR003136">
    <property type="entry name" value="Cytidylate_kin"/>
</dbReference>
<dbReference type="GO" id="GO:0036431">
    <property type="term" value="F:dCMP kinase activity"/>
    <property type="evidence" value="ECO:0007669"/>
    <property type="project" value="InterPro"/>
</dbReference>
<dbReference type="InterPro" id="IPR027417">
    <property type="entry name" value="P-loop_NTPase"/>
</dbReference>
<evidence type="ECO:0000256" key="4">
    <source>
        <dbReference type="ARBA" id="ARBA00022777"/>
    </source>
</evidence>
<evidence type="ECO:0000256" key="1">
    <source>
        <dbReference type="ARBA" id="ARBA00009427"/>
    </source>
</evidence>
<evidence type="ECO:0000256" key="7">
    <source>
        <dbReference type="ARBA" id="ARBA00048478"/>
    </source>
</evidence>
<feature type="binding site" evidence="8">
    <location>
        <begin position="7"/>
        <end position="15"/>
    </location>
    <ligand>
        <name>ATP</name>
        <dbReference type="ChEBI" id="CHEBI:30616"/>
    </ligand>
</feature>
<dbReference type="HAMAP" id="MF_00238">
    <property type="entry name" value="Cytidyl_kinase_type1"/>
    <property type="match status" value="1"/>
</dbReference>
<comment type="catalytic activity">
    <reaction evidence="7 8">
        <text>CMP + ATP = CDP + ADP</text>
        <dbReference type="Rhea" id="RHEA:11600"/>
        <dbReference type="ChEBI" id="CHEBI:30616"/>
        <dbReference type="ChEBI" id="CHEBI:58069"/>
        <dbReference type="ChEBI" id="CHEBI:60377"/>
        <dbReference type="ChEBI" id="CHEBI:456216"/>
        <dbReference type="EC" id="2.7.4.25"/>
    </reaction>
</comment>
<keyword evidence="3 8" id="KW-0547">Nucleotide-binding</keyword>
<dbReference type="NCBIfam" id="TIGR00017">
    <property type="entry name" value="cmk"/>
    <property type="match status" value="1"/>
</dbReference>
<evidence type="ECO:0000259" key="9">
    <source>
        <dbReference type="Pfam" id="PF02224"/>
    </source>
</evidence>
<evidence type="ECO:0000256" key="2">
    <source>
        <dbReference type="ARBA" id="ARBA00022679"/>
    </source>
</evidence>
<comment type="caution">
    <text evidence="10">The sequence shown here is derived from an EMBL/GenBank/DDBJ whole genome shotgun (WGS) entry which is preliminary data.</text>
</comment>
<name>A0A850R8M7_9LACO</name>
<keyword evidence="8" id="KW-0963">Cytoplasm</keyword>
<dbReference type="CDD" id="cd02020">
    <property type="entry name" value="CMPK"/>
    <property type="match status" value="1"/>
</dbReference>
<accession>A0A850R8M7</accession>
<dbReference type="InterPro" id="IPR011994">
    <property type="entry name" value="Cytidylate_kinase_dom"/>
</dbReference>
<keyword evidence="11" id="KW-1185">Reference proteome</keyword>
<evidence type="ECO:0000313" key="10">
    <source>
        <dbReference type="EMBL" id="NVY95756.1"/>
    </source>
</evidence>
<feature type="domain" description="Cytidylate kinase" evidence="9">
    <location>
        <begin position="3"/>
        <end position="216"/>
    </location>
</feature>
<organism evidence="10 11">
    <name type="scientific">Bombilactobacillus apium</name>
    <dbReference type="NCBI Taxonomy" id="2675299"/>
    <lineage>
        <taxon>Bacteria</taxon>
        <taxon>Bacillati</taxon>
        <taxon>Bacillota</taxon>
        <taxon>Bacilli</taxon>
        <taxon>Lactobacillales</taxon>
        <taxon>Lactobacillaceae</taxon>
        <taxon>Bombilactobacillus</taxon>
    </lineage>
</organism>
<keyword evidence="4 8" id="KW-0418">Kinase</keyword>
<dbReference type="EMBL" id="JABZEC010000001">
    <property type="protein sequence ID" value="NVY95756.1"/>
    <property type="molecule type" value="Genomic_DNA"/>
</dbReference>
<dbReference type="SUPFAM" id="SSF52540">
    <property type="entry name" value="P-loop containing nucleoside triphosphate hydrolases"/>
    <property type="match status" value="1"/>
</dbReference>
<keyword evidence="2 8" id="KW-0808">Transferase</keyword>
<protein>
    <recommendedName>
        <fullName evidence="8">Cytidylate kinase</fullName>
        <shortName evidence="8">CK</shortName>
        <ecNumber evidence="8">2.7.4.25</ecNumber>
    </recommendedName>
    <alternativeName>
        <fullName evidence="8">Cytidine monophosphate kinase</fullName>
        <shortName evidence="8">CMP kinase</shortName>
    </alternativeName>
</protein>
<dbReference type="PANTHER" id="PTHR21299:SF2">
    <property type="entry name" value="CYTIDYLATE KINASE"/>
    <property type="match status" value="1"/>
</dbReference>
<comment type="catalytic activity">
    <reaction evidence="6 8">
        <text>dCMP + ATP = dCDP + ADP</text>
        <dbReference type="Rhea" id="RHEA:25094"/>
        <dbReference type="ChEBI" id="CHEBI:30616"/>
        <dbReference type="ChEBI" id="CHEBI:57566"/>
        <dbReference type="ChEBI" id="CHEBI:58593"/>
        <dbReference type="ChEBI" id="CHEBI:456216"/>
        <dbReference type="EC" id="2.7.4.25"/>
    </reaction>
</comment>
<sequence>MQIAIDGPASSGKSTIAKIIAQQLGYLYIDTGAMYRAVTLMAQQAGVAYGAEAEIVQQMGQQTISFQLIAGQQHTFLGPQDVTELIRTPLVANNVSEVSALAKVRQLLVKQQQDLAATQNVVMDGRDIGTVVLPQAPVKIFMTASVSERAQRRYRENLTRNITTSLETLKMEIAARDYKDSHRKISPLKAASDAVHVDTTGLTIEQVVQKILEIIHAKLKI</sequence>
<dbReference type="Proteomes" id="UP000563523">
    <property type="component" value="Unassembled WGS sequence"/>
</dbReference>
<reference evidence="10 11" key="1">
    <citation type="submission" date="2020-06" db="EMBL/GenBank/DDBJ databases">
        <authorList>
            <person name="Kang J."/>
        </authorList>
    </citation>
    <scope>NUCLEOTIDE SEQUENCE [LARGE SCALE GENOMIC DNA]</scope>
    <source>
        <strain evidence="10 11">DCY120</strain>
    </source>
</reference>
<keyword evidence="5 8" id="KW-0067">ATP-binding</keyword>
<dbReference type="EC" id="2.7.4.25" evidence="8"/>
<evidence type="ECO:0000256" key="5">
    <source>
        <dbReference type="ARBA" id="ARBA00022840"/>
    </source>
</evidence>
<comment type="similarity">
    <text evidence="1 8">Belongs to the cytidylate kinase family. Type 1 subfamily.</text>
</comment>
<evidence type="ECO:0000256" key="3">
    <source>
        <dbReference type="ARBA" id="ARBA00022741"/>
    </source>
</evidence>